<reference evidence="1 2" key="1">
    <citation type="journal article" date="2011" name="Stand. Genomic Sci.">
        <title>Non-contiguous finished genome sequence and contextual data of the filamentous soil bacterium Ktedonobacter racemifer type strain (SOSP1-21).</title>
        <authorList>
            <person name="Chang Y.J."/>
            <person name="Land M."/>
            <person name="Hauser L."/>
            <person name="Chertkov O."/>
            <person name="Del Rio T.G."/>
            <person name="Nolan M."/>
            <person name="Copeland A."/>
            <person name="Tice H."/>
            <person name="Cheng J.F."/>
            <person name="Lucas S."/>
            <person name="Han C."/>
            <person name="Goodwin L."/>
            <person name="Pitluck S."/>
            <person name="Ivanova N."/>
            <person name="Ovchinikova G."/>
            <person name="Pati A."/>
            <person name="Chen A."/>
            <person name="Palaniappan K."/>
            <person name="Mavromatis K."/>
            <person name="Liolios K."/>
            <person name="Brettin T."/>
            <person name="Fiebig A."/>
            <person name="Rohde M."/>
            <person name="Abt B."/>
            <person name="Goker M."/>
            <person name="Detter J.C."/>
            <person name="Woyke T."/>
            <person name="Bristow J."/>
            <person name="Eisen J.A."/>
            <person name="Markowitz V."/>
            <person name="Hugenholtz P."/>
            <person name="Kyrpides N.C."/>
            <person name="Klenk H.P."/>
            <person name="Lapidus A."/>
        </authorList>
    </citation>
    <scope>NUCLEOTIDE SEQUENCE [LARGE SCALE GENOMIC DNA]</scope>
    <source>
        <strain evidence="2">DSM 44963</strain>
    </source>
</reference>
<dbReference type="Proteomes" id="UP000004508">
    <property type="component" value="Unassembled WGS sequence"/>
</dbReference>
<organism evidence="1 2">
    <name type="scientific">Ktedonobacter racemifer DSM 44963</name>
    <dbReference type="NCBI Taxonomy" id="485913"/>
    <lineage>
        <taxon>Bacteria</taxon>
        <taxon>Bacillati</taxon>
        <taxon>Chloroflexota</taxon>
        <taxon>Ktedonobacteria</taxon>
        <taxon>Ktedonobacterales</taxon>
        <taxon>Ktedonobacteraceae</taxon>
        <taxon>Ktedonobacter</taxon>
    </lineage>
</organism>
<dbReference type="STRING" id="485913.Krac_11630"/>
<evidence type="ECO:0000313" key="1">
    <source>
        <dbReference type="EMBL" id="EFH90033.1"/>
    </source>
</evidence>
<accession>D6TCY2</accession>
<dbReference type="eggNOG" id="COG2865">
    <property type="taxonomic scope" value="Bacteria"/>
</dbReference>
<name>D6TCY2_KTERA</name>
<keyword evidence="2" id="KW-1185">Reference proteome</keyword>
<dbReference type="NCBIfam" id="NF040560">
    <property type="entry name" value="CAS_Csx15"/>
    <property type="match status" value="1"/>
</dbReference>
<dbReference type="AlphaFoldDB" id="D6TCY2"/>
<dbReference type="CDD" id="cd09766">
    <property type="entry name" value="Csx15_I-U"/>
    <property type="match status" value="1"/>
</dbReference>
<dbReference type="InParanoid" id="D6TCY2"/>
<comment type="caution">
    <text evidence="1">The sequence shown here is derived from an EMBL/GenBank/DDBJ whole genome shotgun (WGS) entry which is preliminary data.</text>
</comment>
<protein>
    <submittedName>
        <fullName evidence="1">Uncharacterized protein</fullName>
    </submittedName>
</protein>
<gene>
    <name evidence="1" type="ORF">Krac_11630</name>
</gene>
<dbReference type="RefSeq" id="WP_007907055.1">
    <property type="nucleotide sequence ID" value="NZ_ADVG01000001.1"/>
</dbReference>
<dbReference type="EMBL" id="ADVG01000001">
    <property type="protein sequence ID" value="EFH90033.1"/>
    <property type="molecule type" value="Genomic_DNA"/>
</dbReference>
<sequence>MLVLNFTHPITEEQCKQIEQLAQRPIEEVRTIPVQIDQAQSLSKQIQTLVEVAGLTSHEWQTRHILINPPGYAPAAFLLLAELHGRVGHFPTFIRLRPKPGPITQYEVAELLNLQTIREEARRRR</sequence>
<proteinExistence type="predicted"/>
<dbReference type="OrthoDB" id="597445at2"/>
<evidence type="ECO:0000313" key="2">
    <source>
        <dbReference type="Proteomes" id="UP000004508"/>
    </source>
</evidence>